<protein>
    <submittedName>
        <fullName evidence="1">Uncharacterized protein</fullName>
    </submittedName>
</protein>
<dbReference type="EMBL" id="JANPWB010000009">
    <property type="protein sequence ID" value="KAJ1156323.1"/>
    <property type="molecule type" value="Genomic_DNA"/>
</dbReference>
<proteinExistence type="predicted"/>
<evidence type="ECO:0000313" key="1">
    <source>
        <dbReference type="EMBL" id="KAJ1156323.1"/>
    </source>
</evidence>
<accession>A0AAV7RWJ1</accession>
<keyword evidence="2" id="KW-1185">Reference proteome</keyword>
<gene>
    <name evidence="1" type="ORF">NDU88_009047</name>
</gene>
<dbReference type="AlphaFoldDB" id="A0AAV7RWJ1"/>
<reference evidence="1" key="1">
    <citation type="journal article" date="2022" name="bioRxiv">
        <title>Sequencing and chromosome-scale assembly of the giantPleurodeles waltlgenome.</title>
        <authorList>
            <person name="Brown T."/>
            <person name="Elewa A."/>
            <person name="Iarovenko S."/>
            <person name="Subramanian E."/>
            <person name="Araus A.J."/>
            <person name="Petzold A."/>
            <person name="Susuki M."/>
            <person name="Suzuki K.-i.T."/>
            <person name="Hayashi T."/>
            <person name="Toyoda A."/>
            <person name="Oliveira C."/>
            <person name="Osipova E."/>
            <person name="Leigh N.D."/>
            <person name="Simon A."/>
            <person name="Yun M.H."/>
        </authorList>
    </citation>
    <scope>NUCLEOTIDE SEQUENCE</scope>
    <source>
        <strain evidence="1">20211129_DDA</strain>
        <tissue evidence="1">Liver</tissue>
    </source>
</reference>
<comment type="caution">
    <text evidence="1">The sequence shown here is derived from an EMBL/GenBank/DDBJ whole genome shotgun (WGS) entry which is preliminary data.</text>
</comment>
<name>A0AAV7RWJ1_PLEWA</name>
<sequence>MCAPRRRQAARVCVCQGGGGGRGDPATGRGSYNTSGSETGASVYHLSCAAATSCTARKGTRGAVGAMVHDPSGHGYVQRGLAAVALLCGCGKGHRAGDDAAICRHGLCPPLAETLVCVLRL</sequence>
<dbReference type="Proteomes" id="UP001066276">
    <property type="component" value="Chromosome 5"/>
</dbReference>
<evidence type="ECO:0000313" key="2">
    <source>
        <dbReference type="Proteomes" id="UP001066276"/>
    </source>
</evidence>
<organism evidence="1 2">
    <name type="scientific">Pleurodeles waltl</name>
    <name type="common">Iberian ribbed newt</name>
    <dbReference type="NCBI Taxonomy" id="8319"/>
    <lineage>
        <taxon>Eukaryota</taxon>
        <taxon>Metazoa</taxon>
        <taxon>Chordata</taxon>
        <taxon>Craniata</taxon>
        <taxon>Vertebrata</taxon>
        <taxon>Euteleostomi</taxon>
        <taxon>Amphibia</taxon>
        <taxon>Batrachia</taxon>
        <taxon>Caudata</taxon>
        <taxon>Salamandroidea</taxon>
        <taxon>Salamandridae</taxon>
        <taxon>Pleurodelinae</taxon>
        <taxon>Pleurodeles</taxon>
    </lineage>
</organism>